<sequence length="53" mass="5630">MARVTIKGGSQRTPGSDGPHVELKTSSGQRVSPAGEPVTRMSPENHTPIDFDL</sequence>
<dbReference type="AlphaFoldDB" id="A0A9X1XUK4"/>
<organism evidence="2 3">
    <name type="scientific">Vibrio amylolyticus</name>
    <dbReference type="NCBI Taxonomy" id="2847292"/>
    <lineage>
        <taxon>Bacteria</taxon>
        <taxon>Pseudomonadati</taxon>
        <taxon>Pseudomonadota</taxon>
        <taxon>Gammaproteobacteria</taxon>
        <taxon>Vibrionales</taxon>
        <taxon>Vibrionaceae</taxon>
        <taxon>Vibrio</taxon>
    </lineage>
</organism>
<evidence type="ECO:0000313" key="2">
    <source>
        <dbReference type="EMBL" id="MCK6265884.1"/>
    </source>
</evidence>
<dbReference type="EMBL" id="JAJHVV010000034">
    <property type="protein sequence ID" value="MCK6265884.1"/>
    <property type="molecule type" value="Genomic_DNA"/>
</dbReference>
<dbReference type="Proteomes" id="UP001139559">
    <property type="component" value="Unassembled WGS sequence"/>
</dbReference>
<proteinExistence type="predicted"/>
<name>A0A9X1XUK4_9VIBR</name>
<reference evidence="2" key="1">
    <citation type="submission" date="2021-11" db="EMBL/GenBank/DDBJ databases">
        <title>Vibrio ZSDE26 sp. nov. and Vibrio ZSDZ34 sp. nov., isolated from coastal seawater in Qingdao.</title>
        <authorList>
            <person name="Zhang P."/>
        </authorList>
    </citation>
    <scope>NUCLEOTIDE SEQUENCE</scope>
    <source>
        <strain evidence="2">ZSDE26</strain>
    </source>
</reference>
<gene>
    <name evidence="2" type="ORF">KP803_21745</name>
</gene>
<evidence type="ECO:0000256" key="1">
    <source>
        <dbReference type="SAM" id="MobiDB-lite"/>
    </source>
</evidence>
<protein>
    <submittedName>
        <fullName evidence="2">Uncharacterized protein</fullName>
    </submittedName>
</protein>
<feature type="region of interest" description="Disordered" evidence="1">
    <location>
        <begin position="1"/>
        <end position="53"/>
    </location>
</feature>
<keyword evidence="3" id="KW-1185">Reference proteome</keyword>
<evidence type="ECO:0000313" key="3">
    <source>
        <dbReference type="Proteomes" id="UP001139559"/>
    </source>
</evidence>
<dbReference type="RefSeq" id="WP_248010946.1">
    <property type="nucleotide sequence ID" value="NZ_JAJHVV010000034.1"/>
</dbReference>
<accession>A0A9X1XUK4</accession>
<comment type="caution">
    <text evidence="2">The sequence shown here is derived from an EMBL/GenBank/DDBJ whole genome shotgun (WGS) entry which is preliminary data.</text>
</comment>